<name>A0A1H9DAJ2_9GAMM</name>
<gene>
    <name evidence="1" type="ORF">SAMN03080615_00434</name>
</gene>
<dbReference type="RefSeq" id="WP_091353295.1">
    <property type="nucleotide sequence ID" value="NZ_AP025284.1"/>
</dbReference>
<dbReference type="EMBL" id="FOGB01000001">
    <property type="protein sequence ID" value="SEQ10327.1"/>
    <property type="molecule type" value="Genomic_DNA"/>
</dbReference>
<dbReference type="OrthoDB" id="5959530at2"/>
<proteinExistence type="predicted"/>
<dbReference type="AlphaFoldDB" id="A0A1H9DAJ2"/>
<evidence type="ECO:0000313" key="1">
    <source>
        <dbReference type="EMBL" id="SEQ10327.1"/>
    </source>
</evidence>
<evidence type="ECO:0000313" key="2">
    <source>
        <dbReference type="Proteomes" id="UP000198749"/>
    </source>
</evidence>
<sequence>MYLDLGDLFWLTLIVLLLLHWWQSLKVKEIALKAATNHCRELDLQLLDQSVYLRGIWLKRDDNGKIRIWRSYLFEFTATGEDRARGRVVLLGPRITGITLEAHRI</sequence>
<keyword evidence="2" id="KW-1185">Reference proteome</keyword>
<dbReference type="Proteomes" id="UP000198749">
    <property type="component" value="Unassembled WGS sequence"/>
</dbReference>
<dbReference type="Pfam" id="PF11743">
    <property type="entry name" value="DUF3301"/>
    <property type="match status" value="1"/>
</dbReference>
<evidence type="ECO:0008006" key="3">
    <source>
        <dbReference type="Google" id="ProtNLM"/>
    </source>
</evidence>
<dbReference type="STRING" id="355243.SAMN03080615_00434"/>
<reference evidence="2" key="1">
    <citation type="submission" date="2016-10" db="EMBL/GenBank/DDBJ databases">
        <authorList>
            <person name="Varghese N."/>
            <person name="Submissions S."/>
        </authorList>
    </citation>
    <scope>NUCLEOTIDE SEQUENCE [LARGE SCALE GENOMIC DNA]</scope>
    <source>
        <strain evidence="2">DSM 18887</strain>
    </source>
</reference>
<protein>
    <recommendedName>
        <fullName evidence="3">DUF3301 domain-containing protein</fullName>
    </recommendedName>
</protein>
<organism evidence="1 2">
    <name type="scientific">Amphritea atlantica</name>
    <dbReference type="NCBI Taxonomy" id="355243"/>
    <lineage>
        <taxon>Bacteria</taxon>
        <taxon>Pseudomonadati</taxon>
        <taxon>Pseudomonadota</taxon>
        <taxon>Gammaproteobacteria</taxon>
        <taxon>Oceanospirillales</taxon>
        <taxon>Oceanospirillaceae</taxon>
        <taxon>Amphritea</taxon>
    </lineage>
</organism>
<accession>A0A1H9DAJ2</accession>
<dbReference type="InterPro" id="IPR021732">
    <property type="entry name" value="DUF3301"/>
</dbReference>